<keyword evidence="1" id="KW-0028">Amino-acid biosynthesis</keyword>
<feature type="active site" evidence="3">
    <location>
        <position position="288"/>
    </location>
</feature>
<evidence type="ECO:0000256" key="2">
    <source>
        <dbReference type="ARBA" id="ARBA00023315"/>
    </source>
</evidence>
<dbReference type="PANTHER" id="PTHR32268">
    <property type="entry name" value="HOMOSERINE O-ACETYLTRANSFERASE"/>
    <property type="match status" value="1"/>
</dbReference>
<feature type="signal peptide" evidence="4">
    <location>
        <begin position="1"/>
        <end position="19"/>
    </location>
</feature>
<keyword evidence="2" id="KW-0012">Acyltransferase</keyword>
<dbReference type="InterPro" id="IPR000073">
    <property type="entry name" value="AB_hydrolase_1"/>
</dbReference>
<accession>A0A843SCY6</accession>
<sequence length="335" mass="36367">MFSRIAPALVLALPLAAIAADAPPQQFADLGDVHLESGAVIKDCKLGYRTIGTLNAARSNAVVFLPWHTGTSAEAVELLGPKGLLNTTGHYVIVIDAIGNGVACSPSNSATQHGTAFPVFTVRDMVESEFRLLNDKLGIKHVHAIIGYSMGGTQTFQWMVSHPDYMDVAVPIAGTPRQTSYDLLFWRTEEAAMLADPEYANGEYKQNPRLPLYHQIFATHFDTPAYRNAKTKPAEVEKFIAKTVEPDPDAADANDSRWQIRAFLAQDIGDDAAGKVKARVHIINPRQDLIVNPEPALAFARKVRATTTVLEGDCGHSAVVCATDQIRAAVDRALR</sequence>
<evidence type="ECO:0000313" key="6">
    <source>
        <dbReference type="EMBL" id="MQA18557.1"/>
    </source>
</evidence>
<dbReference type="GO" id="GO:0009086">
    <property type="term" value="P:methionine biosynthetic process"/>
    <property type="evidence" value="ECO:0007669"/>
    <property type="project" value="UniProtKB-KW"/>
</dbReference>
<name>A0A843SCY6_9BURK</name>
<keyword evidence="4" id="KW-0732">Signal</keyword>
<proteinExistence type="predicted"/>
<evidence type="ECO:0000256" key="3">
    <source>
        <dbReference type="PIRSR" id="PIRSR000443-1"/>
    </source>
</evidence>
<dbReference type="PANTHER" id="PTHR32268:SF15">
    <property type="entry name" value="HOMOSERINE ACETYLTRANSFERASE FAMILY PROTEIN (AFU_ORTHOLOGUE AFUA_1G15350)"/>
    <property type="match status" value="1"/>
</dbReference>
<evidence type="ECO:0000313" key="7">
    <source>
        <dbReference type="Proteomes" id="UP000444318"/>
    </source>
</evidence>
<gene>
    <name evidence="6" type="ORF">GEV01_03400</name>
</gene>
<feature type="domain" description="AB hydrolase-1" evidence="5">
    <location>
        <begin position="85"/>
        <end position="318"/>
    </location>
</feature>
<dbReference type="GO" id="GO:0016787">
    <property type="term" value="F:hydrolase activity"/>
    <property type="evidence" value="ECO:0007669"/>
    <property type="project" value="UniProtKB-KW"/>
</dbReference>
<dbReference type="EMBL" id="WHUF01000001">
    <property type="protein sequence ID" value="MQA18557.1"/>
    <property type="molecule type" value="Genomic_DNA"/>
</dbReference>
<dbReference type="GO" id="GO:0016747">
    <property type="term" value="F:acyltransferase activity, transferring groups other than amino-acyl groups"/>
    <property type="evidence" value="ECO:0007669"/>
    <property type="project" value="InterPro"/>
</dbReference>
<keyword evidence="6" id="KW-0378">Hydrolase</keyword>
<dbReference type="InterPro" id="IPR029058">
    <property type="entry name" value="AB_hydrolase_fold"/>
</dbReference>
<dbReference type="SUPFAM" id="SSF53474">
    <property type="entry name" value="alpha/beta-Hydrolases"/>
    <property type="match status" value="1"/>
</dbReference>
<comment type="caution">
    <text evidence="6">The sequence shown here is derived from an EMBL/GenBank/DDBJ whole genome shotgun (WGS) entry which is preliminary data.</text>
</comment>
<keyword evidence="7" id="KW-1185">Reference proteome</keyword>
<evidence type="ECO:0000256" key="1">
    <source>
        <dbReference type="ARBA" id="ARBA00023167"/>
    </source>
</evidence>
<dbReference type="PIRSF" id="PIRSF000443">
    <property type="entry name" value="Homoser_Ac_trans"/>
    <property type="match status" value="1"/>
</dbReference>
<reference evidence="6 7" key="1">
    <citation type="submission" date="2019-10" db="EMBL/GenBank/DDBJ databases">
        <title>Two novel species isolated from a subtropical stream in China.</title>
        <authorList>
            <person name="Lu H."/>
        </authorList>
    </citation>
    <scope>NUCLEOTIDE SEQUENCE [LARGE SCALE GENOMIC DNA]</scope>
    <source>
        <strain evidence="6 7">FT103W</strain>
    </source>
</reference>
<evidence type="ECO:0000256" key="4">
    <source>
        <dbReference type="SAM" id="SignalP"/>
    </source>
</evidence>
<keyword evidence="2" id="KW-0808">Transferase</keyword>
<feature type="chain" id="PRO_5032596058" evidence="4">
    <location>
        <begin position="20"/>
        <end position="335"/>
    </location>
</feature>
<dbReference type="AlphaFoldDB" id="A0A843SCY6"/>
<keyword evidence="1" id="KW-0486">Methionine biosynthesis</keyword>
<dbReference type="RefSeq" id="WP_152801695.1">
    <property type="nucleotide sequence ID" value="NZ_WHUF01000001.1"/>
</dbReference>
<feature type="active site" description="Nucleophile" evidence="3">
    <location>
        <position position="149"/>
    </location>
</feature>
<feature type="active site" evidence="3">
    <location>
        <position position="316"/>
    </location>
</feature>
<organism evidence="6 7">
    <name type="scientific">Rugamonas rivuli</name>
    <dbReference type="NCBI Taxonomy" id="2743358"/>
    <lineage>
        <taxon>Bacteria</taxon>
        <taxon>Pseudomonadati</taxon>
        <taxon>Pseudomonadota</taxon>
        <taxon>Betaproteobacteria</taxon>
        <taxon>Burkholderiales</taxon>
        <taxon>Oxalobacteraceae</taxon>
        <taxon>Telluria group</taxon>
        <taxon>Rugamonas</taxon>
    </lineage>
</organism>
<dbReference type="Pfam" id="PF00561">
    <property type="entry name" value="Abhydrolase_1"/>
    <property type="match status" value="1"/>
</dbReference>
<dbReference type="InterPro" id="IPR008220">
    <property type="entry name" value="HAT_MetX-like"/>
</dbReference>
<evidence type="ECO:0000259" key="5">
    <source>
        <dbReference type="Pfam" id="PF00561"/>
    </source>
</evidence>
<protein>
    <submittedName>
        <fullName evidence="6">Alpha/beta fold hydrolase</fullName>
    </submittedName>
</protein>
<dbReference type="Gene3D" id="3.40.50.1820">
    <property type="entry name" value="alpha/beta hydrolase"/>
    <property type="match status" value="1"/>
</dbReference>
<dbReference type="Proteomes" id="UP000444318">
    <property type="component" value="Unassembled WGS sequence"/>
</dbReference>